<dbReference type="SMART" id="SM00708">
    <property type="entry name" value="PhBP"/>
    <property type="match status" value="1"/>
</dbReference>
<dbReference type="AlphaFoldDB" id="A0A2A4K9E4"/>
<dbReference type="InterPro" id="IPR006170">
    <property type="entry name" value="PBP/GOBP"/>
</dbReference>
<dbReference type="InterPro" id="IPR036728">
    <property type="entry name" value="PBP_GOBP_sf"/>
</dbReference>
<dbReference type="Gene3D" id="1.10.238.20">
    <property type="entry name" value="Pheromone/general odorant binding protein domain"/>
    <property type="match status" value="1"/>
</dbReference>
<protein>
    <recommendedName>
        <fullName evidence="2">Odorant binding protein</fullName>
    </recommendedName>
</protein>
<dbReference type="EMBL" id="NWSH01000044">
    <property type="protein sequence ID" value="PCG80282.1"/>
    <property type="molecule type" value="Genomic_DNA"/>
</dbReference>
<dbReference type="SUPFAM" id="SSF47565">
    <property type="entry name" value="Insect pheromone/odorant-binding proteins"/>
    <property type="match status" value="1"/>
</dbReference>
<dbReference type="CDD" id="cd23992">
    <property type="entry name" value="PBP_GOBP"/>
    <property type="match status" value="1"/>
</dbReference>
<accession>A0A2A4K9E4</accession>
<gene>
    <name evidence="1" type="ORF">B5V51_9450</name>
</gene>
<name>A0A2A4K9E4_HELVI</name>
<organism evidence="1">
    <name type="scientific">Heliothis virescens</name>
    <name type="common">Tobacco budworm moth</name>
    <dbReference type="NCBI Taxonomy" id="7102"/>
    <lineage>
        <taxon>Eukaryota</taxon>
        <taxon>Metazoa</taxon>
        <taxon>Ecdysozoa</taxon>
        <taxon>Arthropoda</taxon>
        <taxon>Hexapoda</taxon>
        <taxon>Insecta</taxon>
        <taxon>Pterygota</taxon>
        <taxon>Neoptera</taxon>
        <taxon>Endopterygota</taxon>
        <taxon>Lepidoptera</taxon>
        <taxon>Glossata</taxon>
        <taxon>Ditrysia</taxon>
        <taxon>Noctuoidea</taxon>
        <taxon>Noctuidae</taxon>
        <taxon>Heliothinae</taxon>
        <taxon>Heliothis</taxon>
    </lineage>
</organism>
<evidence type="ECO:0008006" key="2">
    <source>
        <dbReference type="Google" id="ProtNLM"/>
    </source>
</evidence>
<dbReference type="Pfam" id="PF01395">
    <property type="entry name" value="PBP_GOBP"/>
    <property type="match status" value="1"/>
</dbReference>
<dbReference type="GO" id="GO:0005549">
    <property type="term" value="F:odorant binding"/>
    <property type="evidence" value="ECO:0007669"/>
    <property type="project" value="InterPro"/>
</dbReference>
<reference evidence="1" key="1">
    <citation type="submission" date="2017-09" db="EMBL/GenBank/DDBJ databases">
        <title>Contemporary evolution of a Lepidopteran species, Heliothis virescens, in response to modern agricultural practices.</title>
        <authorList>
            <person name="Fritz M.L."/>
            <person name="Deyonke A.M."/>
            <person name="Papanicolaou A."/>
            <person name="Micinski S."/>
            <person name="Westbrook J."/>
            <person name="Gould F."/>
        </authorList>
    </citation>
    <scope>NUCLEOTIDE SEQUENCE [LARGE SCALE GENOMIC DNA]</scope>
    <source>
        <strain evidence="1">HvINT-</strain>
        <tissue evidence="1">Whole body</tissue>
    </source>
</reference>
<comment type="caution">
    <text evidence="1">The sequence shown here is derived from an EMBL/GenBank/DDBJ whole genome shotgun (WGS) entry which is preliminary data.</text>
</comment>
<dbReference type="SMR" id="A0A2A4K9E4"/>
<proteinExistence type="predicted"/>
<sequence length="141" mass="15566">MLFWFIIKQVSAISDAQKSGIQKELVSVGIKCIKDHPLSLSDIRAFKNKMMPNGNDPKCFAACLFKKVGVMDDMGMISPAKARENAMKVFSGNEEHLKNVDEIMNKCASVNQQKTSDGQKGCDRAKLAFGCFVENAPKVSF</sequence>
<evidence type="ECO:0000313" key="1">
    <source>
        <dbReference type="EMBL" id="PCG80282.1"/>
    </source>
</evidence>